<name>A0AAV7KR40_PLEWA</name>
<comment type="caution">
    <text evidence="2">The sequence shown here is derived from an EMBL/GenBank/DDBJ whole genome shotgun (WGS) entry which is preliminary data.</text>
</comment>
<evidence type="ECO:0000256" key="1">
    <source>
        <dbReference type="SAM" id="MobiDB-lite"/>
    </source>
</evidence>
<keyword evidence="3" id="KW-1185">Reference proteome</keyword>
<evidence type="ECO:0000313" key="2">
    <source>
        <dbReference type="EMBL" id="KAJ1081906.1"/>
    </source>
</evidence>
<dbReference type="Proteomes" id="UP001066276">
    <property type="component" value="Chromosome 12"/>
</dbReference>
<organism evidence="2 3">
    <name type="scientific">Pleurodeles waltl</name>
    <name type="common">Iberian ribbed newt</name>
    <dbReference type="NCBI Taxonomy" id="8319"/>
    <lineage>
        <taxon>Eukaryota</taxon>
        <taxon>Metazoa</taxon>
        <taxon>Chordata</taxon>
        <taxon>Craniata</taxon>
        <taxon>Vertebrata</taxon>
        <taxon>Euteleostomi</taxon>
        <taxon>Amphibia</taxon>
        <taxon>Batrachia</taxon>
        <taxon>Caudata</taxon>
        <taxon>Salamandroidea</taxon>
        <taxon>Salamandridae</taxon>
        <taxon>Pleurodelinae</taxon>
        <taxon>Pleurodeles</taxon>
    </lineage>
</organism>
<dbReference type="EMBL" id="JANPWB010000016">
    <property type="protein sequence ID" value="KAJ1081906.1"/>
    <property type="molecule type" value="Genomic_DNA"/>
</dbReference>
<feature type="compositionally biased region" description="Polar residues" evidence="1">
    <location>
        <begin position="51"/>
        <end position="74"/>
    </location>
</feature>
<sequence>MEQLPPAVGPPGSQSQPARACTATLVPGLRAGRRAAGSSHLFHFQRVPSGAQGSVSGSPFDQLLPNGSGSVDGP</sequence>
<dbReference type="AlphaFoldDB" id="A0AAV7KR40"/>
<reference evidence="2" key="1">
    <citation type="journal article" date="2022" name="bioRxiv">
        <title>Sequencing and chromosome-scale assembly of the giantPleurodeles waltlgenome.</title>
        <authorList>
            <person name="Brown T."/>
            <person name="Elewa A."/>
            <person name="Iarovenko S."/>
            <person name="Subramanian E."/>
            <person name="Araus A.J."/>
            <person name="Petzold A."/>
            <person name="Susuki M."/>
            <person name="Suzuki K.-i.T."/>
            <person name="Hayashi T."/>
            <person name="Toyoda A."/>
            <person name="Oliveira C."/>
            <person name="Osipova E."/>
            <person name="Leigh N.D."/>
            <person name="Simon A."/>
            <person name="Yun M.H."/>
        </authorList>
    </citation>
    <scope>NUCLEOTIDE SEQUENCE</scope>
    <source>
        <strain evidence="2">20211129_DDA</strain>
        <tissue evidence="2">Liver</tissue>
    </source>
</reference>
<feature type="region of interest" description="Disordered" evidence="1">
    <location>
        <begin position="1"/>
        <end position="20"/>
    </location>
</feature>
<feature type="region of interest" description="Disordered" evidence="1">
    <location>
        <begin position="49"/>
        <end position="74"/>
    </location>
</feature>
<gene>
    <name evidence="2" type="ORF">NDU88_002078</name>
</gene>
<protein>
    <submittedName>
        <fullName evidence="2">Uncharacterized protein</fullName>
    </submittedName>
</protein>
<proteinExistence type="predicted"/>
<accession>A0AAV7KR40</accession>
<evidence type="ECO:0000313" key="3">
    <source>
        <dbReference type="Proteomes" id="UP001066276"/>
    </source>
</evidence>